<evidence type="ECO:0000313" key="3">
    <source>
        <dbReference type="Proteomes" id="UP000681720"/>
    </source>
</evidence>
<comment type="caution">
    <text evidence="2">The sequence shown here is derived from an EMBL/GenBank/DDBJ whole genome shotgun (WGS) entry which is preliminary data.</text>
</comment>
<sequence>MTVFSKINQTFDRFLINKNIYSLELCFKQFHQALKHHCKEWIHHYGQHLYLNMSNKLKEIDHVLKNLLQGLNHDAD</sequence>
<dbReference type="AlphaFoldDB" id="A0A8S3DHB6"/>
<name>A0A8S3DHB6_9BILA</name>
<proteinExistence type="predicted"/>
<organism evidence="2 3">
    <name type="scientific">Rotaria magnacalcarata</name>
    <dbReference type="NCBI Taxonomy" id="392030"/>
    <lineage>
        <taxon>Eukaryota</taxon>
        <taxon>Metazoa</taxon>
        <taxon>Spiralia</taxon>
        <taxon>Gnathifera</taxon>
        <taxon>Rotifera</taxon>
        <taxon>Eurotatoria</taxon>
        <taxon>Bdelloidea</taxon>
        <taxon>Philodinida</taxon>
        <taxon>Philodinidae</taxon>
        <taxon>Rotaria</taxon>
    </lineage>
</organism>
<evidence type="ECO:0000313" key="1">
    <source>
        <dbReference type="EMBL" id="CAF4934351.1"/>
    </source>
</evidence>
<reference evidence="2" key="1">
    <citation type="submission" date="2021-02" db="EMBL/GenBank/DDBJ databases">
        <authorList>
            <person name="Nowell W R."/>
        </authorList>
    </citation>
    <scope>NUCLEOTIDE SEQUENCE</scope>
</reference>
<accession>A0A8S3DHB6</accession>
<dbReference type="EMBL" id="CAJOBJ010185507">
    <property type="protein sequence ID" value="CAF4934351.1"/>
    <property type="molecule type" value="Genomic_DNA"/>
</dbReference>
<dbReference type="Proteomes" id="UP000681720">
    <property type="component" value="Unassembled WGS sequence"/>
</dbReference>
<gene>
    <name evidence="1" type="ORF">GIL414_LOCUS53474</name>
    <name evidence="2" type="ORF">GIL414_LOCUS57515</name>
</gene>
<evidence type="ECO:0000313" key="2">
    <source>
        <dbReference type="EMBL" id="CAF5005425.1"/>
    </source>
</evidence>
<dbReference type="EMBL" id="CAJOBJ010208993">
    <property type="protein sequence ID" value="CAF5005425.1"/>
    <property type="molecule type" value="Genomic_DNA"/>
</dbReference>
<feature type="non-terminal residue" evidence="2">
    <location>
        <position position="76"/>
    </location>
</feature>
<protein>
    <submittedName>
        <fullName evidence="2">Uncharacterized protein</fullName>
    </submittedName>
</protein>